<evidence type="ECO:0000313" key="3">
    <source>
        <dbReference type="Proteomes" id="UP000056968"/>
    </source>
</evidence>
<dbReference type="RefSeq" id="WP_062064384.1">
    <property type="nucleotide sequence ID" value="NZ_CP013264.1"/>
</dbReference>
<dbReference type="Proteomes" id="UP000056968">
    <property type="component" value="Chromosome"/>
</dbReference>
<gene>
    <name evidence="2" type="ORF">ATN00_10135</name>
</gene>
<dbReference type="KEGG" id="sbd:ATN00_10135"/>
<evidence type="ECO:0000259" key="1">
    <source>
        <dbReference type="Pfam" id="PF19825"/>
    </source>
</evidence>
<evidence type="ECO:0000313" key="2">
    <source>
        <dbReference type="EMBL" id="ALR20611.1"/>
    </source>
</evidence>
<proteinExistence type="predicted"/>
<dbReference type="STRING" id="1332080.ATN00_10135"/>
<dbReference type="AlphaFoldDB" id="A0A0S3EYU7"/>
<feature type="domain" description="DUF6306" evidence="1">
    <location>
        <begin position="26"/>
        <end position="152"/>
    </location>
</feature>
<protein>
    <submittedName>
        <fullName evidence="2">Dioxygenase</fullName>
    </submittedName>
</protein>
<keyword evidence="2" id="KW-0560">Oxidoreductase</keyword>
<name>A0A0S3EYU7_9SPHN</name>
<dbReference type="OrthoDB" id="9778912at2"/>
<accession>A0A0S3EYU7</accession>
<dbReference type="Pfam" id="PF19825">
    <property type="entry name" value="DUF6306"/>
    <property type="match status" value="1"/>
</dbReference>
<dbReference type="GO" id="GO:0051213">
    <property type="term" value="F:dioxygenase activity"/>
    <property type="evidence" value="ECO:0007669"/>
    <property type="project" value="UniProtKB-KW"/>
</dbReference>
<reference evidence="2 3" key="1">
    <citation type="submission" date="2015-11" db="EMBL/GenBank/DDBJ databases">
        <title>A Two-component Flavoprotein Monooxygenase System MeaXY Responsible for para-Hydroxylation of 2-Methyl-6-ethylaniline and 2,6-Diethylaniline in Sphingobium baderi DE-13.</title>
        <authorList>
            <person name="Cheng M."/>
            <person name="Meng Q."/>
            <person name="Yang Y."/>
            <person name="Chu C."/>
            <person name="Yan X."/>
            <person name="He J."/>
            <person name="Li S."/>
        </authorList>
    </citation>
    <scope>NUCLEOTIDE SEQUENCE [LARGE SCALE GENOMIC DNA]</scope>
    <source>
        <strain evidence="2 3">DE-13</strain>
    </source>
</reference>
<keyword evidence="3" id="KW-1185">Reference proteome</keyword>
<dbReference type="EMBL" id="CP013264">
    <property type="protein sequence ID" value="ALR20611.1"/>
    <property type="molecule type" value="Genomic_DNA"/>
</dbReference>
<sequence>MTQEPASPPCYAAEADDAYMGYAGREEIVAALHILLEAERAGARVALVAAKHGPEPDYAALMRDVRGDEARWCAMLSRHLKRLDAVPSRRTGDFYGKAMAIAEPWERLAFLNRGQSWVVRKLEALMPRIRDERLHADLRAMLESHRANIERAGVLLDSGKGGA</sequence>
<dbReference type="InterPro" id="IPR046273">
    <property type="entry name" value="DUF6306"/>
</dbReference>
<organism evidence="2 3">
    <name type="scientific">Sphingobium baderi</name>
    <dbReference type="NCBI Taxonomy" id="1332080"/>
    <lineage>
        <taxon>Bacteria</taxon>
        <taxon>Pseudomonadati</taxon>
        <taxon>Pseudomonadota</taxon>
        <taxon>Alphaproteobacteria</taxon>
        <taxon>Sphingomonadales</taxon>
        <taxon>Sphingomonadaceae</taxon>
        <taxon>Sphingobium</taxon>
    </lineage>
</organism>
<keyword evidence="2" id="KW-0223">Dioxygenase</keyword>